<dbReference type="AlphaFoldDB" id="U2YFY3"/>
<organism evidence="1 2">
    <name type="scientific">Halarchaeum acidiphilum MH1-52-1</name>
    <dbReference type="NCBI Taxonomy" id="1261545"/>
    <lineage>
        <taxon>Archaea</taxon>
        <taxon>Methanobacteriati</taxon>
        <taxon>Methanobacteriota</taxon>
        <taxon>Stenosarchaea group</taxon>
        <taxon>Halobacteria</taxon>
        <taxon>Halobacteriales</taxon>
        <taxon>Halobacteriaceae</taxon>
    </lineage>
</organism>
<keyword evidence="2" id="KW-1185">Reference proteome</keyword>
<dbReference type="EMBL" id="BATA01000047">
    <property type="protein sequence ID" value="GAD53086.1"/>
    <property type="molecule type" value="Genomic_DNA"/>
</dbReference>
<evidence type="ECO:0000313" key="2">
    <source>
        <dbReference type="Proteomes" id="UP000016986"/>
    </source>
</evidence>
<accession>U2YFY3</accession>
<sequence length="45" mass="5305">MWVRADQAVEHRISGGLCVVVGRFFYQSVNYHVHLEHLETPTHRE</sequence>
<gene>
    <name evidence="1" type="ORF">MBEHAL_1846</name>
</gene>
<comment type="caution">
    <text evidence="1">The sequence shown here is derived from an EMBL/GenBank/DDBJ whole genome shotgun (WGS) entry which is preliminary data.</text>
</comment>
<dbReference type="Proteomes" id="UP000016986">
    <property type="component" value="Unassembled WGS sequence"/>
</dbReference>
<reference evidence="1 2" key="1">
    <citation type="submission" date="2013-09" db="EMBL/GenBank/DDBJ databases">
        <title>Whole genome sequencing of Halarchaeum acidiphilum strain MH1-52-1.</title>
        <authorList>
            <person name="Shimane Y."/>
            <person name="Minegishi H."/>
            <person name="Nishi S."/>
            <person name="Echigo A."/>
            <person name="Shuto A."/>
            <person name="Konishi M."/>
            <person name="Ito T."/>
            <person name="Ohkuma M."/>
            <person name="Ohta Y."/>
            <person name="Nagano Y."/>
            <person name="Tsubouchi T."/>
            <person name="Mori K."/>
            <person name="Usui K."/>
            <person name="Kamekura M."/>
            <person name="Usami R."/>
            <person name="Takaki Y."/>
            <person name="Hatada Y."/>
        </authorList>
    </citation>
    <scope>NUCLEOTIDE SEQUENCE [LARGE SCALE GENOMIC DNA]</scope>
    <source>
        <strain evidence="1 2">JCM 16109</strain>
    </source>
</reference>
<protein>
    <submittedName>
        <fullName evidence="1">Uncharacterized protein</fullName>
    </submittedName>
</protein>
<name>U2YFY3_9EURY</name>
<proteinExistence type="predicted"/>
<evidence type="ECO:0000313" key="1">
    <source>
        <dbReference type="EMBL" id="GAD53086.1"/>
    </source>
</evidence>